<organism evidence="1 2">
    <name type="scientific">Coniochaeta ligniaria NRRL 30616</name>
    <dbReference type="NCBI Taxonomy" id="1408157"/>
    <lineage>
        <taxon>Eukaryota</taxon>
        <taxon>Fungi</taxon>
        <taxon>Dikarya</taxon>
        <taxon>Ascomycota</taxon>
        <taxon>Pezizomycotina</taxon>
        <taxon>Sordariomycetes</taxon>
        <taxon>Sordariomycetidae</taxon>
        <taxon>Coniochaetales</taxon>
        <taxon>Coniochaetaceae</taxon>
        <taxon>Coniochaeta</taxon>
    </lineage>
</organism>
<accession>A0A1J7J6T0</accession>
<proteinExistence type="predicted"/>
<gene>
    <name evidence="1" type="ORF">CONLIGDRAFT_649999</name>
</gene>
<evidence type="ECO:0000313" key="2">
    <source>
        <dbReference type="Proteomes" id="UP000182658"/>
    </source>
</evidence>
<dbReference type="InParanoid" id="A0A1J7J6T0"/>
<reference evidence="1 2" key="1">
    <citation type="submission" date="2016-10" db="EMBL/GenBank/DDBJ databases">
        <title>Draft genome sequence of Coniochaeta ligniaria NRRL30616, a lignocellulolytic fungus for bioabatement of inhibitors in plant biomass hydrolysates.</title>
        <authorList>
            <consortium name="DOE Joint Genome Institute"/>
            <person name="Jimenez D.J."/>
            <person name="Hector R.E."/>
            <person name="Riley R."/>
            <person name="Sun H."/>
            <person name="Grigoriev I.V."/>
            <person name="Van Elsas J.D."/>
            <person name="Nichols N.N."/>
        </authorList>
    </citation>
    <scope>NUCLEOTIDE SEQUENCE [LARGE SCALE GENOMIC DNA]</scope>
    <source>
        <strain evidence="1 2">NRRL 30616</strain>
    </source>
</reference>
<keyword evidence="2" id="KW-1185">Reference proteome</keyword>
<name>A0A1J7J6T0_9PEZI</name>
<dbReference type="AlphaFoldDB" id="A0A1J7J6T0"/>
<dbReference type="EMBL" id="KV875108">
    <property type="protein sequence ID" value="OIW23202.1"/>
    <property type="molecule type" value="Genomic_DNA"/>
</dbReference>
<dbReference type="Proteomes" id="UP000182658">
    <property type="component" value="Unassembled WGS sequence"/>
</dbReference>
<protein>
    <submittedName>
        <fullName evidence="1">Uncharacterized protein</fullName>
    </submittedName>
</protein>
<sequence length="206" mass="22454">MSAGVKPLEPTPMSNRGAEIMVCTDRPGMILAELALSDDPSIPPYNKGSLILLEVLNTIKIVETQTISIPPNETEANQRETMSGYVGNRPRGKYQLILPSKQPLTIGPPELNAVDMTQINADVFLHEGRLWIRVNSYPRRFVNNIIYIWVVDQARTRLAAGAVMPMAWVVPVPNLANGANVIQVVDGGCPCGGGDQCCFVRMAGQQ</sequence>
<evidence type="ECO:0000313" key="1">
    <source>
        <dbReference type="EMBL" id="OIW23202.1"/>
    </source>
</evidence>